<evidence type="ECO:0000313" key="2">
    <source>
        <dbReference type="Proteomes" id="UP000217199"/>
    </source>
</evidence>
<evidence type="ECO:0000313" key="1">
    <source>
        <dbReference type="EMBL" id="PAV15805.1"/>
    </source>
</evidence>
<proteinExistence type="predicted"/>
<protein>
    <submittedName>
        <fullName evidence="1">Uncharacterized protein</fullName>
    </submittedName>
</protein>
<keyword evidence="2" id="KW-1185">Reference proteome</keyword>
<name>A0A286U8B9_9AGAM</name>
<dbReference type="EMBL" id="NBII01000009">
    <property type="protein sequence ID" value="PAV15805.1"/>
    <property type="molecule type" value="Genomic_DNA"/>
</dbReference>
<accession>A0A286U8B9</accession>
<dbReference type="InParanoid" id="A0A286U8B9"/>
<dbReference type="AlphaFoldDB" id="A0A286U8B9"/>
<reference evidence="1 2" key="1">
    <citation type="journal article" date="2017" name="Mol. Ecol.">
        <title>Comparative and population genomic landscape of Phellinus noxius: A hypervariable fungus causing root rot in trees.</title>
        <authorList>
            <person name="Chung C.L."/>
            <person name="Lee T.J."/>
            <person name="Akiba M."/>
            <person name="Lee H.H."/>
            <person name="Kuo T.H."/>
            <person name="Liu D."/>
            <person name="Ke H.M."/>
            <person name="Yokoi T."/>
            <person name="Roa M.B."/>
            <person name="Lu M.J."/>
            <person name="Chang Y.Y."/>
            <person name="Ann P.J."/>
            <person name="Tsai J.N."/>
            <person name="Chen C.Y."/>
            <person name="Tzean S.S."/>
            <person name="Ota Y."/>
            <person name="Hattori T."/>
            <person name="Sahashi N."/>
            <person name="Liou R.F."/>
            <person name="Kikuchi T."/>
            <person name="Tsai I.J."/>
        </authorList>
    </citation>
    <scope>NUCLEOTIDE SEQUENCE [LARGE SCALE GENOMIC DNA]</scope>
    <source>
        <strain evidence="1 2">FFPRI411160</strain>
    </source>
</reference>
<dbReference type="Proteomes" id="UP000217199">
    <property type="component" value="Unassembled WGS sequence"/>
</dbReference>
<organism evidence="1 2">
    <name type="scientific">Pyrrhoderma noxium</name>
    <dbReference type="NCBI Taxonomy" id="2282107"/>
    <lineage>
        <taxon>Eukaryota</taxon>
        <taxon>Fungi</taxon>
        <taxon>Dikarya</taxon>
        <taxon>Basidiomycota</taxon>
        <taxon>Agaricomycotina</taxon>
        <taxon>Agaricomycetes</taxon>
        <taxon>Hymenochaetales</taxon>
        <taxon>Hymenochaetaceae</taxon>
        <taxon>Pyrrhoderma</taxon>
    </lineage>
</organism>
<sequence>MEPALNPSLVSVRYVPPQTVPPQIRRGYSFKFPGFICRDNNEENPPLNAGVENSSLNENTILILRDTTTTTATTTTTTTTATTTTTTTTTALFTTLHGPAQKIRKVNKILNGLKPERIHLRCPVTLFYAYKLNIPCTFAASSQPPLS</sequence>
<comment type="caution">
    <text evidence="1">The sequence shown here is derived from an EMBL/GenBank/DDBJ whole genome shotgun (WGS) entry which is preliminary data.</text>
</comment>
<gene>
    <name evidence="1" type="ORF">PNOK_0866300</name>
</gene>